<dbReference type="RefSeq" id="WP_163344060.1">
    <property type="nucleotide sequence ID" value="NZ_CP048409.1"/>
</dbReference>
<dbReference type="GO" id="GO:0004553">
    <property type="term" value="F:hydrolase activity, hydrolyzing O-glycosyl compounds"/>
    <property type="evidence" value="ECO:0007669"/>
    <property type="project" value="InterPro"/>
</dbReference>
<dbReference type="PANTHER" id="PTHR10963">
    <property type="entry name" value="GLYCOSYL HYDROLASE-RELATED"/>
    <property type="match status" value="1"/>
</dbReference>
<dbReference type="EMBL" id="CP048409">
    <property type="protein sequence ID" value="QIA06229.1"/>
    <property type="molecule type" value="Genomic_DNA"/>
</dbReference>
<evidence type="ECO:0000313" key="4">
    <source>
        <dbReference type="Proteomes" id="UP000474630"/>
    </source>
</evidence>
<dbReference type="InterPro" id="IPR026444">
    <property type="entry name" value="Secre_tail"/>
</dbReference>
<gene>
    <name evidence="3" type="ORF">G0Q07_00075</name>
</gene>
<dbReference type="NCBIfam" id="TIGR04183">
    <property type="entry name" value="Por_Secre_tail"/>
    <property type="match status" value="1"/>
</dbReference>
<dbReference type="GO" id="GO:0005975">
    <property type="term" value="P:carbohydrate metabolic process"/>
    <property type="evidence" value="ECO:0007669"/>
    <property type="project" value="InterPro"/>
</dbReference>
<organism evidence="3 4">
    <name type="scientific">Draconibacterium halophilum</name>
    <dbReference type="NCBI Taxonomy" id="2706887"/>
    <lineage>
        <taxon>Bacteria</taxon>
        <taxon>Pseudomonadati</taxon>
        <taxon>Bacteroidota</taxon>
        <taxon>Bacteroidia</taxon>
        <taxon>Marinilabiliales</taxon>
        <taxon>Prolixibacteraceae</taxon>
        <taxon>Draconibacterium</taxon>
    </lineage>
</organism>
<reference evidence="3 4" key="1">
    <citation type="submission" date="2020-02" db="EMBL/GenBank/DDBJ databases">
        <title>Genome sequencing for Draconibacterium sp. strain M1.</title>
        <authorList>
            <person name="Park S.-J."/>
        </authorList>
    </citation>
    <scope>NUCLEOTIDE SEQUENCE [LARGE SCALE GENOMIC DNA]</scope>
    <source>
        <strain evidence="3 4">M1</strain>
    </source>
</reference>
<keyword evidence="4" id="KW-1185">Reference proteome</keyword>
<dbReference type="InterPro" id="IPR050546">
    <property type="entry name" value="Glycosyl_Hydrlase_16"/>
</dbReference>
<evidence type="ECO:0000259" key="2">
    <source>
        <dbReference type="PROSITE" id="PS51762"/>
    </source>
</evidence>
<dbReference type="SUPFAM" id="SSF49899">
    <property type="entry name" value="Concanavalin A-like lectins/glucanases"/>
    <property type="match status" value="1"/>
</dbReference>
<proteinExistence type="inferred from homology"/>
<dbReference type="PROSITE" id="PS51762">
    <property type="entry name" value="GH16_2"/>
    <property type="match status" value="1"/>
</dbReference>
<feature type="domain" description="GH16" evidence="2">
    <location>
        <begin position="24"/>
        <end position="337"/>
    </location>
</feature>
<dbReference type="InterPro" id="IPR000757">
    <property type="entry name" value="Beta-glucanase-like"/>
</dbReference>
<evidence type="ECO:0000256" key="1">
    <source>
        <dbReference type="ARBA" id="ARBA00006865"/>
    </source>
</evidence>
<dbReference type="AlphaFoldDB" id="A0A6C0R7Y7"/>
<dbReference type="InterPro" id="IPR013320">
    <property type="entry name" value="ConA-like_dom_sf"/>
</dbReference>
<dbReference type="KEGG" id="drc:G0Q07_00075"/>
<dbReference type="Pfam" id="PF18962">
    <property type="entry name" value="Por_Secre_tail"/>
    <property type="match status" value="1"/>
</dbReference>
<protein>
    <submittedName>
        <fullName evidence="3">T9SS type A sorting domain-containing protein</fullName>
    </submittedName>
</protein>
<sequence>MKSSLFILCIFLTNLNTFGQVGELLWEDDFNAGQLDLENWNIETGTGVNGDFGTGQLDRATNRQENISFQNDVSGAENGCLVITTRKEFYIDRNYTSGRINTAGKKSWGPGHRIVARIYPHDVKQMGQGFAFWMMPDEIPEGWNSLMWPQGGEIDIMEYVGPIPFHNLGSVHYAWFWQNNEWAEWNHGHQGAYYSYETKQVPNPVEPGYGNYPPDENDLNAGSYGFHTYGIDWYSDRIEFFIDDNTYHIHHLNDGGVFAVDGEDESAVILKEGRRVNVSEYSNHFSEWHPFEHKMYPILSAGVGGSTYSYGGAIVSAAEFPCSVFIDWLRVYKLDINVGINQVTSREFKIYPNPAKDNFTISAKNTGKYEVKLVDISGKTVNQSTFSHTTEINTSEIEKGMYMILIDDGKRSVSEKIVIQ</sequence>
<dbReference type="Proteomes" id="UP000474630">
    <property type="component" value="Chromosome"/>
</dbReference>
<evidence type="ECO:0000313" key="3">
    <source>
        <dbReference type="EMBL" id="QIA06229.1"/>
    </source>
</evidence>
<name>A0A6C0R7Y7_9BACT</name>
<dbReference type="PANTHER" id="PTHR10963:SF55">
    <property type="entry name" value="GLYCOSIDE HYDROLASE FAMILY 16 PROTEIN"/>
    <property type="match status" value="1"/>
</dbReference>
<accession>A0A6C0R7Y7</accession>
<dbReference type="CDD" id="cd08023">
    <property type="entry name" value="GH16_laminarinase_like"/>
    <property type="match status" value="1"/>
</dbReference>
<comment type="similarity">
    <text evidence="1">Belongs to the glycosyl hydrolase 16 family.</text>
</comment>
<dbReference type="Gene3D" id="2.60.120.200">
    <property type="match status" value="1"/>
</dbReference>